<keyword evidence="5" id="KW-0676">Redox-active center</keyword>
<feature type="domain" description="Thioredoxin" evidence="7">
    <location>
        <begin position="51"/>
        <end position="195"/>
    </location>
</feature>
<dbReference type="Proteomes" id="UP000010445">
    <property type="component" value="Unassembled WGS sequence"/>
</dbReference>
<dbReference type="InterPro" id="IPR013766">
    <property type="entry name" value="Thioredoxin_domain"/>
</dbReference>
<evidence type="ECO:0000256" key="3">
    <source>
        <dbReference type="ARBA" id="ARBA00022968"/>
    </source>
</evidence>
<dbReference type="PANTHER" id="PTHR42852">
    <property type="entry name" value="THIOL:DISULFIDE INTERCHANGE PROTEIN DSBE"/>
    <property type="match status" value="1"/>
</dbReference>
<keyword evidence="9" id="KW-1185">Reference proteome</keyword>
<dbReference type="Gene3D" id="3.40.30.10">
    <property type="entry name" value="Glutaredoxin"/>
    <property type="match status" value="1"/>
</dbReference>
<dbReference type="GO" id="GO:0017004">
    <property type="term" value="P:cytochrome complex assembly"/>
    <property type="evidence" value="ECO:0007669"/>
    <property type="project" value="UniProtKB-KW"/>
</dbReference>
<evidence type="ECO:0000256" key="4">
    <source>
        <dbReference type="ARBA" id="ARBA00023157"/>
    </source>
</evidence>
<evidence type="ECO:0000313" key="9">
    <source>
        <dbReference type="Proteomes" id="UP000010445"/>
    </source>
</evidence>
<evidence type="ECO:0000256" key="5">
    <source>
        <dbReference type="ARBA" id="ARBA00023284"/>
    </source>
</evidence>
<feature type="chain" id="PRO_5039726343" evidence="6">
    <location>
        <begin position="18"/>
        <end position="201"/>
    </location>
</feature>
<protein>
    <submittedName>
        <fullName evidence="8">Antioxidant, AhpC/TSA family</fullName>
    </submittedName>
</protein>
<evidence type="ECO:0000256" key="1">
    <source>
        <dbReference type="ARBA" id="ARBA00004196"/>
    </source>
</evidence>
<sequence>MRNTVIATLAAASLLLAACGEDNTAGQDAVAVGGTFTFYAPGGQTKVTYPQNERKPVKNFSGESLMDPEKTISLDDYKGQIVVLNAWGQWCAPCRSESDDLQEVQETISSKGGTVLGINVRDHSAEAARDFVTDNGISYPSIYDPPFKTAAALGGVPASVVPTTIVLDRQHRPAAVFVREITAKELMETVQPLLDEPLDGQ</sequence>
<dbReference type="CDD" id="cd02966">
    <property type="entry name" value="TlpA_like_family"/>
    <property type="match status" value="1"/>
</dbReference>
<dbReference type="GO" id="GO:0030313">
    <property type="term" value="C:cell envelope"/>
    <property type="evidence" value="ECO:0007669"/>
    <property type="project" value="UniProtKB-SubCell"/>
</dbReference>
<dbReference type="PANTHER" id="PTHR42852:SF6">
    <property type="entry name" value="THIOL:DISULFIDE INTERCHANGE PROTEIN DSBE"/>
    <property type="match status" value="1"/>
</dbReference>
<dbReference type="PROSITE" id="PS51257">
    <property type="entry name" value="PROKAR_LIPOPROTEIN"/>
    <property type="match status" value="1"/>
</dbReference>
<keyword evidence="3" id="KW-0735">Signal-anchor</keyword>
<proteinExistence type="predicted"/>
<gene>
    <name evidence="8" type="ORF">HMPREF9997_00604</name>
</gene>
<dbReference type="PATRIC" id="fig|1035195.3.peg.542"/>
<dbReference type="GeneID" id="84895985"/>
<keyword evidence="6" id="KW-0732">Signal</keyword>
<dbReference type="EMBL" id="AMEM01000011">
    <property type="protein sequence ID" value="EKX91534.1"/>
    <property type="molecule type" value="Genomic_DNA"/>
</dbReference>
<dbReference type="SUPFAM" id="SSF52833">
    <property type="entry name" value="Thioredoxin-like"/>
    <property type="match status" value="1"/>
</dbReference>
<dbReference type="HOGENOM" id="CLU_042529_11_1_11"/>
<comment type="caution">
    <text evidence="8">The sequence shown here is derived from an EMBL/GenBank/DDBJ whole genome shotgun (WGS) entry which is preliminary data.</text>
</comment>
<evidence type="ECO:0000259" key="7">
    <source>
        <dbReference type="PROSITE" id="PS51352"/>
    </source>
</evidence>
<keyword evidence="2" id="KW-0201">Cytochrome c-type biogenesis</keyword>
<reference evidence="8 9" key="1">
    <citation type="submission" date="2012-05" db="EMBL/GenBank/DDBJ databases">
        <authorList>
            <person name="Weinstock G."/>
            <person name="Sodergren E."/>
            <person name="Lobos E.A."/>
            <person name="Fulton L."/>
            <person name="Fulton R."/>
            <person name="Courtney L."/>
            <person name="Fronick C."/>
            <person name="O'Laughlin M."/>
            <person name="Godfrey J."/>
            <person name="Wilson R.M."/>
            <person name="Miner T."/>
            <person name="Farmer C."/>
            <person name="Delehaunty K."/>
            <person name="Cordes M."/>
            <person name="Minx P."/>
            <person name="Tomlinson C."/>
            <person name="Chen J."/>
            <person name="Wollam A."/>
            <person name="Pepin K.H."/>
            <person name="Bhonagiri V."/>
            <person name="Zhang X."/>
            <person name="Suruliraj S."/>
            <person name="Warren W."/>
            <person name="Mitreva M."/>
            <person name="Mardis E.R."/>
            <person name="Wilson R.K."/>
        </authorList>
    </citation>
    <scope>NUCLEOTIDE SEQUENCE [LARGE SCALE GENOMIC DNA]</scope>
    <source>
        <strain evidence="8 9">F0235</strain>
    </source>
</reference>
<accession>L1MKP1</accession>
<dbReference type="GO" id="GO:0016209">
    <property type="term" value="F:antioxidant activity"/>
    <property type="evidence" value="ECO:0007669"/>
    <property type="project" value="InterPro"/>
</dbReference>
<dbReference type="eggNOG" id="COG0526">
    <property type="taxonomic scope" value="Bacteria"/>
</dbReference>
<name>L1MKP1_9CORY</name>
<dbReference type="PROSITE" id="PS51352">
    <property type="entry name" value="THIOREDOXIN_2"/>
    <property type="match status" value="1"/>
</dbReference>
<evidence type="ECO:0000256" key="2">
    <source>
        <dbReference type="ARBA" id="ARBA00022748"/>
    </source>
</evidence>
<dbReference type="GO" id="GO:0016491">
    <property type="term" value="F:oxidoreductase activity"/>
    <property type="evidence" value="ECO:0007669"/>
    <property type="project" value="InterPro"/>
</dbReference>
<organism evidence="8 9">
    <name type="scientific">Corynebacterium durum F0235</name>
    <dbReference type="NCBI Taxonomy" id="1035195"/>
    <lineage>
        <taxon>Bacteria</taxon>
        <taxon>Bacillati</taxon>
        <taxon>Actinomycetota</taxon>
        <taxon>Actinomycetes</taxon>
        <taxon>Mycobacteriales</taxon>
        <taxon>Corynebacteriaceae</taxon>
        <taxon>Corynebacterium</taxon>
    </lineage>
</organism>
<comment type="subcellular location">
    <subcellularLocation>
        <location evidence="1">Cell envelope</location>
    </subcellularLocation>
</comment>
<dbReference type="AlphaFoldDB" id="L1MKP1"/>
<evidence type="ECO:0000313" key="8">
    <source>
        <dbReference type="EMBL" id="EKX91534.1"/>
    </source>
</evidence>
<feature type="signal peptide" evidence="6">
    <location>
        <begin position="1"/>
        <end position="17"/>
    </location>
</feature>
<dbReference type="RefSeq" id="WP_006062854.1">
    <property type="nucleotide sequence ID" value="NZ_KB290827.1"/>
</dbReference>
<dbReference type="InterPro" id="IPR050553">
    <property type="entry name" value="Thioredoxin_ResA/DsbE_sf"/>
</dbReference>
<dbReference type="OrthoDB" id="9796554at2"/>
<dbReference type="Pfam" id="PF00578">
    <property type="entry name" value="AhpC-TSA"/>
    <property type="match status" value="1"/>
</dbReference>
<keyword evidence="3" id="KW-0812">Transmembrane</keyword>
<dbReference type="InterPro" id="IPR036249">
    <property type="entry name" value="Thioredoxin-like_sf"/>
</dbReference>
<keyword evidence="4" id="KW-1015">Disulfide bond</keyword>
<dbReference type="InterPro" id="IPR000866">
    <property type="entry name" value="AhpC/TSA"/>
</dbReference>
<evidence type="ECO:0000256" key="6">
    <source>
        <dbReference type="SAM" id="SignalP"/>
    </source>
</evidence>
<dbReference type="STRING" id="1035195.HMPREF9997_00604"/>